<evidence type="ECO:0000259" key="1">
    <source>
        <dbReference type="Pfam" id="PF04230"/>
    </source>
</evidence>
<dbReference type="OrthoDB" id="9767435at2"/>
<dbReference type="Pfam" id="PF04230">
    <property type="entry name" value="PS_pyruv_trans"/>
    <property type="match status" value="1"/>
</dbReference>
<reference evidence="2 3" key="1">
    <citation type="submission" date="2017-06" db="EMBL/GenBank/DDBJ databases">
        <authorList>
            <person name="Kim H.J."/>
            <person name="Triplett B.A."/>
        </authorList>
    </citation>
    <scope>NUCLEOTIDE SEQUENCE [LARGE SCALE GENOMIC DNA]</scope>
    <source>
        <strain evidence="2 3">U15</strain>
    </source>
</reference>
<dbReference type="InterPro" id="IPR007345">
    <property type="entry name" value="Polysacch_pyruvyl_Trfase"/>
</dbReference>
<evidence type="ECO:0000313" key="3">
    <source>
        <dbReference type="Proteomes" id="UP000198284"/>
    </source>
</evidence>
<organism evidence="2 3">
    <name type="scientific">Noviherbaspirillum humi</name>
    <dbReference type="NCBI Taxonomy" id="1688639"/>
    <lineage>
        <taxon>Bacteria</taxon>
        <taxon>Pseudomonadati</taxon>
        <taxon>Pseudomonadota</taxon>
        <taxon>Betaproteobacteria</taxon>
        <taxon>Burkholderiales</taxon>
        <taxon>Oxalobacteraceae</taxon>
        <taxon>Noviherbaspirillum</taxon>
    </lineage>
</organism>
<name>A0A239K0M9_9BURK</name>
<sequence length="414" mass="46373">MAVYKLLSQSPAQLTQLSLDQKLTAVGFNSGNLLFEEAVRAQIEGEEISRAQIRDIDPASTLVMCLANYISPSDRAADAIAGLCKEIESRKLEKLVLVGVGAQQDGFEFGFPDIPKEIQYFTRLVSERTTSIGVRGYFTADLLSSWGIKNVKVIGCPSVYQPMPDGPFDEAGDNAPSRIAIGCTLTGHFRDSLSRLLGLAVASDAAYIAQTERFPFLEMHAFESHYYSLQCKHDVLDQWFKRRAKIFFDVNEWVEYYRQHVDFYVSSRFHGVVAALYAGVPSLPMVFDSRTRELVEFFGMPYIFLKDVDQFADFGQLYRLADFSAFFAALPHKRASYHQFLKENGLTLHGAMSEAARPGQVTDDCGAMSVRLKTLASYVDLVEAGVWSSAMLRDKVATLFNHDRSRAQRAEHNV</sequence>
<gene>
    <name evidence="2" type="ORF">SAMN06265795_11488</name>
</gene>
<dbReference type="RefSeq" id="WP_143131349.1">
    <property type="nucleotide sequence ID" value="NZ_FZOT01000014.1"/>
</dbReference>
<feature type="domain" description="Polysaccharide pyruvyl transferase" evidence="1">
    <location>
        <begin position="93"/>
        <end position="285"/>
    </location>
</feature>
<protein>
    <submittedName>
        <fullName evidence="2">Polysaccharide pyruvyl transferase</fullName>
    </submittedName>
</protein>
<accession>A0A239K0M9</accession>
<evidence type="ECO:0000313" key="2">
    <source>
        <dbReference type="EMBL" id="SNT11866.1"/>
    </source>
</evidence>
<dbReference type="AlphaFoldDB" id="A0A239K0M9"/>
<dbReference type="EMBL" id="FZOT01000014">
    <property type="protein sequence ID" value="SNT11866.1"/>
    <property type="molecule type" value="Genomic_DNA"/>
</dbReference>
<keyword evidence="3" id="KW-1185">Reference proteome</keyword>
<proteinExistence type="predicted"/>
<dbReference type="Proteomes" id="UP000198284">
    <property type="component" value="Unassembled WGS sequence"/>
</dbReference>
<dbReference type="GO" id="GO:0016740">
    <property type="term" value="F:transferase activity"/>
    <property type="evidence" value="ECO:0007669"/>
    <property type="project" value="UniProtKB-KW"/>
</dbReference>
<keyword evidence="2" id="KW-0808">Transferase</keyword>